<feature type="domain" description="Receptor ligand binding region" evidence="7">
    <location>
        <begin position="918"/>
        <end position="1328"/>
    </location>
</feature>
<dbReference type="Proteomes" id="UP001519460">
    <property type="component" value="Unassembled WGS sequence"/>
</dbReference>
<reference evidence="8 9" key="1">
    <citation type="journal article" date="2023" name="Sci. Data">
        <title>Genome assembly of the Korean intertidal mud-creeper Batillaria attramentaria.</title>
        <authorList>
            <person name="Patra A.K."/>
            <person name="Ho P.T."/>
            <person name="Jun S."/>
            <person name="Lee S.J."/>
            <person name="Kim Y."/>
            <person name="Won Y.J."/>
        </authorList>
    </citation>
    <scope>NUCLEOTIDE SEQUENCE [LARGE SCALE GENOMIC DNA]</scope>
    <source>
        <strain evidence="8">Wonlab-2016</strain>
    </source>
</reference>
<feature type="transmembrane region" description="Helical" evidence="6">
    <location>
        <begin position="1480"/>
        <end position="1500"/>
    </location>
</feature>
<keyword evidence="9" id="KW-1185">Reference proteome</keyword>
<gene>
    <name evidence="8" type="ORF">BaRGS_00005206</name>
</gene>
<dbReference type="InterPro" id="IPR050726">
    <property type="entry name" value="mGluR"/>
</dbReference>
<accession>A0ABD0LXH5</accession>
<dbReference type="GO" id="GO:0016020">
    <property type="term" value="C:membrane"/>
    <property type="evidence" value="ECO:0007669"/>
    <property type="project" value="UniProtKB-SubCell"/>
</dbReference>
<organism evidence="8 9">
    <name type="scientific">Batillaria attramentaria</name>
    <dbReference type="NCBI Taxonomy" id="370345"/>
    <lineage>
        <taxon>Eukaryota</taxon>
        <taxon>Metazoa</taxon>
        <taxon>Spiralia</taxon>
        <taxon>Lophotrochozoa</taxon>
        <taxon>Mollusca</taxon>
        <taxon>Gastropoda</taxon>
        <taxon>Caenogastropoda</taxon>
        <taxon>Sorbeoconcha</taxon>
        <taxon>Cerithioidea</taxon>
        <taxon>Batillariidae</taxon>
        <taxon>Batillaria</taxon>
    </lineage>
</organism>
<dbReference type="PANTHER" id="PTHR24060">
    <property type="entry name" value="METABOTROPIC GLUTAMATE RECEPTOR"/>
    <property type="match status" value="1"/>
</dbReference>
<name>A0ABD0LXH5_9CAEN</name>
<keyword evidence="3 6" id="KW-1133">Transmembrane helix</keyword>
<sequence length="1529" mass="165685">MLMSPADSVDPVLNVSGKKQVVMLVDMHTTGAAHGDTKPQVNEAVLPVLLGAVNMVQRLQEDNVSIGLTVYNTSGSASDVIRLVAGLVADVNTTPAGVISMTSSTLTSLLSDLLRPTGVPHVHISLGRQMDDTQQDAADYLSTISRARVEATAKLLEVLHIRYFVLRALENPIAQNEAAHFRQLVHKSETLCQVPSPDARASRAPTVVFTGSDDNDEDIDIGDEMSGSRSEVVVVVGDGVGHVTADVTWGSVLWLQEILDVAQGDLDALLNTDPSSSLPWLNASSCTHFTMDTGTRHLTTPSPQPQPCPVAVETVRQTLAVRDALVALATGTEVNSTENPLPRNGSQPDLGKLDDVRSTSAPAWSQDELAVLDRGRFELSVYGKDMVPEDARSTTTFTFPSGTLAVPSSLLTRDVSSQCDVNCHLCDVCTPTVTSDEKIMVSPSLQDKTLLVAGMFPIHKFKSTDTASRECAEPNTVGLAAAQAFMSTVENHKNRTPSGRLRGISLGSVVFDSCGENSREFSIAQQVESCFSSYENSSGGVVSVSPSEVAAYAAYSPFLEDSSFHKILLGITDTGYSFGSVSRAAHLAQIAKVLVAMNWTFVKAVVHKRDSLTLDIKEILKSQGVCADIETVGNLDISETVARLMRDSTAVVFLTNGPDTRRVLSEIASLNTSARMKYFLASWNWELAQSALLADTAEVVLLPLPTLAHSVNFHAENVQFDNPWREDFASSSVASGEVRMEDRVRSVVTLAVDRLVTELDVVYRELCPQQKGVCEEMRDLTAVRDRVLTSRSQQSGLETVEMDILALRPTAGNGWEQVGEVNSDGSVMLSNMADRIPASICPDWCPQCLACPSLASPTSDTATAAANGNTDPTSKSGLRPTIFIPGEILVAGVLPVRQSGPEPFQCGDLNDDSEEARAEQAFLFAVETARQRYSSLLPHVSVGGILLDSCSDLATVLHVLGEFQSCRLDVNKDTDFLKDEGYSRDYRTQPHPPIERSQPLPPSPSLVVGYLIQDDFERAAVVRDTVRGLSKMVVVSAVPRMSEEPESGGVVSQYPTRLTVNAVLSIFTEFKWTQAYVVTSGEEEFVDMAEYLVDVVGSRGVCVVKFLQLLPGARNADSIASTLSHPDSASTPVVVFLPRADAVTLFRDRELSSMSRPWVISMIGDDWLSTVGVNIPWGALLIDVQGKVNDDFQVFLEQFSVLDEPTLAPWWRTYLQTRHQCQPGPLQHTTSSSSLRVCEENPLMSTPSTPSATASRVIRGVDAILHAVDARYKVTCRHADGICGDMSKDILQGRLSLADASFTYEEGRVSFTETGEMAITLSILSYQPGQLVMAGTYRATGLTLNNSLVQFFATSGEPLVSPSFGSRCPDCTCINLVANLTRGHTPTPTTAAALSRDLWWAERGVFVREVWTWTVLAIAVGGALVSMFFIFYVLFKVWQGALSRRYIGLGLVLLVSLMLLYLACLPFLFTPSPSVCGLRYLYPACAHCLVLACLLVKLMALQDYRRIGLGGELSGINQGLSIFFVILVQ</sequence>
<dbReference type="InterPro" id="IPR028082">
    <property type="entry name" value="Peripla_BP_I"/>
</dbReference>
<dbReference type="InterPro" id="IPR001828">
    <property type="entry name" value="ANF_lig-bd_rcpt"/>
</dbReference>
<dbReference type="SUPFAM" id="SSF53822">
    <property type="entry name" value="Periplasmic binding protein-like I"/>
    <property type="match status" value="2"/>
</dbReference>
<dbReference type="Gene3D" id="3.40.50.2300">
    <property type="match status" value="4"/>
</dbReference>
<keyword evidence="4 6" id="KW-0472">Membrane</keyword>
<evidence type="ECO:0000256" key="1">
    <source>
        <dbReference type="ARBA" id="ARBA00004370"/>
    </source>
</evidence>
<comment type="subcellular location">
    <subcellularLocation>
        <location evidence="1">Membrane</location>
    </subcellularLocation>
</comment>
<keyword evidence="2 6" id="KW-0812">Transmembrane</keyword>
<feature type="transmembrane region" description="Helical" evidence="6">
    <location>
        <begin position="1446"/>
        <end position="1468"/>
    </location>
</feature>
<proteinExistence type="predicted"/>
<feature type="transmembrane region" description="Helical" evidence="6">
    <location>
        <begin position="1410"/>
        <end position="1434"/>
    </location>
</feature>
<dbReference type="EMBL" id="JACVVK020000019">
    <property type="protein sequence ID" value="KAK7503667.1"/>
    <property type="molecule type" value="Genomic_DNA"/>
</dbReference>
<feature type="non-terminal residue" evidence="8">
    <location>
        <position position="1529"/>
    </location>
</feature>
<dbReference type="Pfam" id="PF01094">
    <property type="entry name" value="ANF_receptor"/>
    <property type="match status" value="1"/>
</dbReference>
<evidence type="ECO:0000313" key="9">
    <source>
        <dbReference type="Proteomes" id="UP001519460"/>
    </source>
</evidence>
<evidence type="ECO:0000256" key="2">
    <source>
        <dbReference type="ARBA" id="ARBA00022692"/>
    </source>
</evidence>
<keyword evidence="5" id="KW-0325">Glycoprotein</keyword>
<evidence type="ECO:0000313" key="8">
    <source>
        <dbReference type="EMBL" id="KAK7503667.1"/>
    </source>
</evidence>
<evidence type="ECO:0000256" key="3">
    <source>
        <dbReference type="ARBA" id="ARBA00022989"/>
    </source>
</evidence>
<evidence type="ECO:0000256" key="6">
    <source>
        <dbReference type="SAM" id="Phobius"/>
    </source>
</evidence>
<protein>
    <recommendedName>
        <fullName evidence="7">Receptor ligand binding region domain-containing protein</fullName>
    </recommendedName>
</protein>
<evidence type="ECO:0000256" key="4">
    <source>
        <dbReference type="ARBA" id="ARBA00023136"/>
    </source>
</evidence>
<comment type="caution">
    <text evidence="8">The sequence shown here is derived from an EMBL/GenBank/DDBJ whole genome shotgun (WGS) entry which is preliminary data.</text>
</comment>
<evidence type="ECO:0000259" key="7">
    <source>
        <dbReference type="Pfam" id="PF01094"/>
    </source>
</evidence>
<evidence type="ECO:0000256" key="5">
    <source>
        <dbReference type="ARBA" id="ARBA00023180"/>
    </source>
</evidence>